<reference evidence="1 2" key="1">
    <citation type="journal article" date="2011" name="Stand. Genomic Sci.">
        <title>Non-contiguous finished genome sequence and contextual data of the filamentous soil bacterium Ktedonobacter racemifer type strain (SOSP1-21).</title>
        <authorList>
            <person name="Chang Y.J."/>
            <person name="Land M."/>
            <person name="Hauser L."/>
            <person name="Chertkov O."/>
            <person name="Del Rio T.G."/>
            <person name="Nolan M."/>
            <person name="Copeland A."/>
            <person name="Tice H."/>
            <person name="Cheng J.F."/>
            <person name="Lucas S."/>
            <person name="Han C."/>
            <person name="Goodwin L."/>
            <person name="Pitluck S."/>
            <person name="Ivanova N."/>
            <person name="Ovchinikova G."/>
            <person name="Pati A."/>
            <person name="Chen A."/>
            <person name="Palaniappan K."/>
            <person name="Mavromatis K."/>
            <person name="Liolios K."/>
            <person name="Brettin T."/>
            <person name="Fiebig A."/>
            <person name="Rohde M."/>
            <person name="Abt B."/>
            <person name="Goker M."/>
            <person name="Detter J.C."/>
            <person name="Woyke T."/>
            <person name="Bristow J."/>
            <person name="Eisen J.A."/>
            <person name="Markowitz V."/>
            <person name="Hugenholtz P."/>
            <person name="Kyrpides N.C."/>
            <person name="Klenk H.P."/>
            <person name="Lapidus A."/>
        </authorList>
    </citation>
    <scope>NUCLEOTIDE SEQUENCE [LARGE SCALE GENOMIC DNA]</scope>
    <source>
        <strain evidence="2">DSM 44963</strain>
    </source>
</reference>
<dbReference type="OrthoDB" id="127107at2"/>
<comment type="caution">
    <text evidence="1">The sequence shown here is derived from an EMBL/GenBank/DDBJ whole genome shotgun (WGS) entry which is preliminary data.</text>
</comment>
<name>D6TKX7_KTERA</name>
<dbReference type="PROSITE" id="PS00194">
    <property type="entry name" value="THIOREDOXIN_1"/>
    <property type="match status" value="1"/>
</dbReference>
<dbReference type="Proteomes" id="UP000004508">
    <property type="component" value="Unassembled WGS sequence"/>
</dbReference>
<proteinExistence type="predicted"/>
<evidence type="ECO:0000313" key="1">
    <source>
        <dbReference type="EMBL" id="EFH86427.1"/>
    </source>
</evidence>
<keyword evidence="2" id="KW-1185">Reference proteome</keyword>
<dbReference type="RefSeq" id="WP_007910726.1">
    <property type="nucleotide sequence ID" value="NZ_ADVG01000002.1"/>
</dbReference>
<organism evidence="1 2">
    <name type="scientific">Ktedonobacter racemifer DSM 44963</name>
    <dbReference type="NCBI Taxonomy" id="485913"/>
    <lineage>
        <taxon>Bacteria</taxon>
        <taxon>Bacillati</taxon>
        <taxon>Chloroflexota</taxon>
        <taxon>Ktedonobacteria</taxon>
        <taxon>Ktedonobacterales</taxon>
        <taxon>Ktedonobacteraceae</taxon>
        <taxon>Ktedonobacter</taxon>
    </lineage>
</organism>
<dbReference type="STRING" id="485913.Krac_7725"/>
<dbReference type="InParanoid" id="D6TKX7"/>
<dbReference type="AlphaFoldDB" id="D6TKX7"/>
<dbReference type="EMBL" id="ADVG01000002">
    <property type="protein sequence ID" value="EFH86427.1"/>
    <property type="molecule type" value="Genomic_DNA"/>
</dbReference>
<accession>D6TKX7</accession>
<protein>
    <submittedName>
        <fullName evidence="1">Uncharacterized protein</fullName>
    </submittedName>
</protein>
<dbReference type="InterPro" id="IPR017937">
    <property type="entry name" value="Thioredoxin_CS"/>
</dbReference>
<evidence type="ECO:0000313" key="2">
    <source>
        <dbReference type="Proteomes" id="UP000004508"/>
    </source>
</evidence>
<sequence>MKRQTLPSGYGVVHLEGKWYPIKIEKIYPQEFVVLDPIYDDSINDAHFARRQEAVEACLHHEREEAQREQASWLRRAVESDVYPDRCAHYMDEIEALTGRRPYIRYDYGSSPYCVSTVAYVYASWCPYCGAWQDGFYIYGLTIDEALAQAAQEAYASRCCCLRFVEEHVQAVA</sequence>
<gene>
    <name evidence="1" type="ORF">Krac_7725</name>
</gene>